<dbReference type="STRING" id="197479.BFW38_16675"/>
<dbReference type="GO" id="GO:0055085">
    <property type="term" value="P:transmembrane transport"/>
    <property type="evidence" value="ECO:0007669"/>
    <property type="project" value="InterPro"/>
</dbReference>
<keyword evidence="3" id="KW-0479">Metal-binding</keyword>
<dbReference type="OrthoDB" id="9769667at2"/>
<gene>
    <name evidence="4" type="ORF">BFW38_16675</name>
</gene>
<sequence length="374" mass="41477">MRPPRVNHAAQTSASCAALNRSSPPIYGLFGFRPPADASTQPEFEWQLATAWPKNFPGAGQGPEKLADLVSEMSNGRLKIRVFGAGEKMPSLDVFNAVSEGRIEMAHSASYYWHDTIPASPFFAAVPFGMTAQETNAWLNYGGGMALWEKAYRPYGVIPMAGGASGVQMGGWFNLQINTVDDLKGLRIRIPGNGAEVMRRLGAQPVNLPASEIFQALQSNQLDAAEWVGPYNDLALGLYQAGQYYYYPGWHEPNATFEFLVNQSAFEALPQDLQAILKTAAQAVNQDVLNEYTARNNDALNILVHEYGVELRPFPKAVLDKLRETSRQVIEEASKEDELSHQVYMSYMTFMNKVVRWHNISEKPMLNARAPLSP</sequence>
<organism evidence="4 5">
    <name type="scientific">Terasakiispira papahanaumokuakeensis</name>
    <dbReference type="NCBI Taxonomy" id="197479"/>
    <lineage>
        <taxon>Bacteria</taxon>
        <taxon>Pseudomonadati</taxon>
        <taxon>Pseudomonadota</taxon>
        <taxon>Gammaproteobacteria</taxon>
        <taxon>Oceanospirillales</taxon>
        <taxon>Terasakiispira</taxon>
    </lineage>
</organism>
<feature type="binding site" evidence="3">
    <location>
        <position position="226"/>
    </location>
    <ligand>
        <name>substrate</name>
    </ligand>
</feature>
<dbReference type="GO" id="GO:0031317">
    <property type="term" value="C:tripartite ATP-independent periplasmic transporter complex"/>
    <property type="evidence" value="ECO:0007669"/>
    <property type="project" value="InterPro"/>
</dbReference>
<feature type="binding site" evidence="3">
    <location>
        <position position="252"/>
    </location>
    <ligand>
        <name>substrate</name>
    </ligand>
</feature>
<dbReference type="PANTHER" id="PTHR33376">
    <property type="match status" value="1"/>
</dbReference>
<dbReference type="NCBIfam" id="NF037995">
    <property type="entry name" value="TRAP_S1"/>
    <property type="match status" value="1"/>
</dbReference>
<keyword evidence="1" id="KW-0732">Signal</keyword>
<dbReference type="AlphaFoldDB" id="A0A1E2VD96"/>
<name>A0A1E2VD96_9GAMM</name>
<evidence type="ECO:0000256" key="1">
    <source>
        <dbReference type="ARBA" id="ARBA00022729"/>
    </source>
</evidence>
<accession>A0A1E2VD96</accession>
<dbReference type="PROSITE" id="PS51257">
    <property type="entry name" value="PROKAR_LIPOPROTEIN"/>
    <property type="match status" value="1"/>
</dbReference>
<feature type="binding site" evidence="2">
    <location>
        <position position="189"/>
    </location>
    <ligand>
        <name>substrate</name>
    </ligand>
</feature>
<dbReference type="InterPro" id="IPR026289">
    <property type="entry name" value="SBP_TakP-like"/>
</dbReference>
<dbReference type="EMBL" id="MDTQ01000001">
    <property type="protein sequence ID" value="ODC04923.1"/>
    <property type="molecule type" value="Genomic_DNA"/>
</dbReference>
<evidence type="ECO:0000313" key="4">
    <source>
        <dbReference type="EMBL" id="ODC04923.1"/>
    </source>
</evidence>
<dbReference type="RefSeq" id="WP_068999907.1">
    <property type="nucleotide sequence ID" value="NZ_MDTQ01000001.1"/>
</dbReference>
<protein>
    <submittedName>
        <fullName evidence="4">ABC transporter substrate-binding protein</fullName>
    </submittedName>
</protein>
<dbReference type="Pfam" id="PF03480">
    <property type="entry name" value="DctP"/>
    <property type="match status" value="1"/>
</dbReference>
<feature type="binding site" evidence="3">
    <location>
        <position position="227"/>
    </location>
    <ligand>
        <name>Na(+)</name>
        <dbReference type="ChEBI" id="CHEBI:29101"/>
    </ligand>
</feature>
<dbReference type="Gene3D" id="3.40.190.170">
    <property type="entry name" value="Bacterial extracellular solute-binding protein, family 7"/>
    <property type="match status" value="1"/>
</dbReference>
<evidence type="ECO:0000313" key="5">
    <source>
        <dbReference type="Proteomes" id="UP000094291"/>
    </source>
</evidence>
<dbReference type="PIRSF" id="PIRSF039026">
    <property type="entry name" value="SiaP"/>
    <property type="match status" value="1"/>
</dbReference>
<comment type="caution">
    <text evidence="4">The sequence shown here is derived from an EMBL/GenBank/DDBJ whole genome shotgun (WGS) entry which is preliminary data.</text>
</comment>
<dbReference type="GO" id="GO:0046872">
    <property type="term" value="F:metal ion binding"/>
    <property type="evidence" value="ECO:0007669"/>
    <property type="project" value="UniProtKB-KW"/>
</dbReference>
<keyword evidence="5" id="KW-1185">Reference proteome</keyword>
<dbReference type="PANTHER" id="PTHR33376:SF5">
    <property type="entry name" value="EXTRACYTOPLASMIC SOLUTE RECEPTOR PROTEIN"/>
    <property type="match status" value="1"/>
</dbReference>
<feature type="binding site" evidence="2">
    <location>
        <position position="168"/>
    </location>
    <ligand>
        <name>substrate</name>
    </ligand>
</feature>
<reference evidence="4 5" key="1">
    <citation type="submission" date="2016-08" db="EMBL/GenBank/DDBJ databases">
        <authorList>
            <person name="Seilhamer J.J."/>
        </authorList>
    </citation>
    <scope>NUCLEOTIDE SEQUENCE [LARGE SCALE GENOMIC DNA]</scope>
    <source>
        <strain evidence="4 5">PH27A</strain>
    </source>
</reference>
<dbReference type="InterPro" id="IPR038404">
    <property type="entry name" value="TRAP_DctP_sf"/>
</dbReference>
<proteinExistence type="predicted"/>
<evidence type="ECO:0000256" key="3">
    <source>
        <dbReference type="PIRSR" id="PIRSR039026-2"/>
    </source>
</evidence>
<dbReference type="Proteomes" id="UP000094291">
    <property type="component" value="Unassembled WGS sequence"/>
</dbReference>
<dbReference type="InterPro" id="IPR018389">
    <property type="entry name" value="DctP_fam"/>
</dbReference>
<dbReference type="SUPFAM" id="SSF53850">
    <property type="entry name" value="Periplasmic binding protein-like II"/>
    <property type="match status" value="1"/>
</dbReference>
<dbReference type="Gene3D" id="3.40.190.10">
    <property type="entry name" value="Periplasmic binding protein-like II"/>
    <property type="match status" value="1"/>
</dbReference>
<evidence type="ECO:0000256" key="2">
    <source>
        <dbReference type="PIRSR" id="PIRSR039026-1"/>
    </source>
</evidence>